<feature type="transmembrane region" description="Helical" evidence="1">
    <location>
        <begin position="6"/>
        <end position="24"/>
    </location>
</feature>
<evidence type="ECO:0000313" key="3">
    <source>
        <dbReference type="Proteomes" id="UP000381260"/>
    </source>
</evidence>
<dbReference type="Proteomes" id="UP000381260">
    <property type="component" value="Chromosome"/>
</dbReference>
<feature type="transmembrane region" description="Helical" evidence="1">
    <location>
        <begin position="44"/>
        <end position="73"/>
    </location>
</feature>
<gene>
    <name evidence="2" type="ORF">GHV41_18070</name>
</gene>
<dbReference type="RefSeq" id="WP_153859500.1">
    <property type="nucleotide sequence ID" value="NZ_CBCPHK010000005.1"/>
</dbReference>
<dbReference type="AlphaFoldDB" id="A0A5Q2VEQ6"/>
<reference evidence="2 3" key="1">
    <citation type="submission" date="2019-11" db="EMBL/GenBank/DDBJ databases">
        <title>The Phosphoenolpyruvate Phosphotransferase System Regulates Serratia proteamaculans 336X Biofilm Formation and Wheat Roots colonization.</title>
        <authorList>
            <person name="Liu F."/>
        </authorList>
    </citation>
    <scope>NUCLEOTIDE SEQUENCE [LARGE SCALE GENOMIC DNA]</scope>
    <source>
        <strain evidence="2 3">336X</strain>
    </source>
</reference>
<protein>
    <submittedName>
        <fullName evidence="2">Uncharacterized protein</fullName>
    </submittedName>
</protein>
<evidence type="ECO:0000313" key="2">
    <source>
        <dbReference type="EMBL" id="QGH62616.1"/>
    </source>
</evidence>
<evidence type="ECO:0000256" key="1">
    <source>
        <dbReference type="SAM" id="Phobius"/>
    </source>
</evidence>
<accession>A0A5Q2VEQ6</accession>
<name>A0A5Q2VEQ6_SERPR</name>
<organism evidence="2 3">
    <name type="scientific">Serratia proteamaculans</name>
    <dbReference type="NCBI Taxonomy" id="28151"/>
    <lineage>
        <taxon>Bacteria</taxon>
        <taxon>Pseudomonadati</taxon>
        <taxon>Pseudomonadota</taxon>
        <taxon>Gammaproteobacteria</taxon>
        <taxon>Enterobacterales</taxon>
        <taxon>Yersiniaceae</taxon>
        <taxon>Serratia</taxon>
    </lineage>
</organism>
<keyword evidence="1" id="KW-0812">Transmembrane</keyword>
<keyword evidence="1" id="KW-1133">Transmembrane helix</keyword>
<proteinExistence type="predicted"/>
<dbReference type="EMBL" id="CP045913">
    <property type="protein sequence ID" value="QGH62616.1"/>
    <property type="molecule type" value="Genomic_DNA"/>
</dbReference>
<sequence>MSQTFAEFAASVASTVALAFFILFDRSKGWAIGWTKFKADFNAYGWPILKMVGAGIVIYSAVYVLVFFLATVWA</sequence>
<keyword evidence="1" id="KW-0472">Membrane</keyword>